<dbReference type="Proteomes" id="UP000530424">
    <property type="component" value="Unassembled WGS sequence"/>
</dbReference>
<keyword evidence="8" id="KW-1185">Reference proteome</keyword>
<accession>A0A853BWH0</accession>
<dbReference type="InterPro" id="IPR014284">
    <property type="entry name" value="RNA_pol_sigma-70_dom"/>
</dbReference>
<keyword evidence="4" id="KW-0238">DNA-binding</keyword>
<evidence type="ECO:0000313" key="7">
    <source>
        <dbReference type="EMBL" id="NYI99598.1"/>
    </source>
</evidence>
<dbReference type="InterPro" id="IPR013325">
    <property type="entry name" value="RNA_pol_sigma_r2"/>
</dbReference>
<name>A0A853BWH0_9ACTN</name>
<keyword evidence="3" id="KW-0731">Sigma factor</keyword>
<dbReference type="GO" id="GO:0006352">
    <property type="term" value="P:DNA-templated transcription initiation"/>
    <property type="evidence" value="ECO:0007669"/>
    <property type="project" value="InterPro"/>
</dbReference>
<dbReference type="GO" id="GO:0016987">
    <property type="term" value="F:sigma factor activity"/>
    <property type="evidence" value="ECO:0007669"/>
    <property type="project" value="UniProtKB-KW"/>
</dbReference>
<dbReference type="Gene3D" id="1.10.10.10">
    <property type="entry name" value="Winged helix-like DNA-binding domain superfamily/Winged helix DNA-binding domain"/>
    <property type="match status" value="1"/>
</dbReference>
<organism evidence="7 8">
    <name type="scientific">Nocardioides thalensis</name>
    <dbReference type="NCBI Taxonomy" id="1914755"/>
    <lineage>
        <taxon>Bacteria</taxon>
        <taxon>Bacillati</taxon>
        <taxon>Actinomycetota</taxon>
        <taxon>Actinomycetes</taxon>
        <taxon>Propionibacteriales</taxon>
        <taxon>Nocardioidaceae</taxon>
        <taxon>Nocardioides</taxon>
    </lineage>
</organism>
<dbReference type="InterPro" id="IPR013324">
    <property type="entry name" value="RNA_pol_sigma_r3/r4-like"/>
</dbReference>
<dbReference type="InterPro" id="IPR013249">
    <property type="entry name" value="RNA_pol_sigma70_r4_t2"/>
</dbReference>
<evidence type="ECO:0000259" key="6">
    <source>
        <dbReference type="Pfam" id="PF08281"/>
    </source>
</evidence>
<dbReference type="Gene3D" id="1.10.1740.10">
    <property type="match status" value="1"/>
</dbReference>
<dbReference type="SUPFAM" id="SSF88659">
    <property type="entry name" value="Sigma3 and sigma4 domains of RNA polymerase sigma factors"/>
    <property type="match status" value="1"/>
</dbReference>
<dbReference type="NCBIfam" id="TIGR02937">
    <property type="entry name" value="sigma70-ECF"/>
    <property type="match status" value="1"/>
</dbReference>
<dbReference type="Pfam" id="PF08281">
    <property type="entry name" value="Sigma70_r4_2"/>
    <property type="match status" value="1"/>
</dbReference>
<sequence>MRTNEAAIRMTSPLGARRSRPDVQEAFAELFSGNFQSLVRLAAVMGADDPENVAQEVFARLLLRRDLLADPNAAIRYARAMVCNMSRSRLRHLRVARRAMPRLVPESAPPADHLLMSADASMRVVAAVQALPARQREVIVLRYWMGLPESEIAHTLGISPGSVKTHAARAMAALKKQAEVLQ</sequence>
<comment type="caution">
    <text evidence="7">The sequence shown here is derived from an EMBL/GenBank/DDBJ whole genome shotgun (WGS) entry which is preliminary data.</text>
</comment>
<dbReference type="SUPFAM" id="SSF88946">
    <property type="entry name" value="Sigma2 domain of RNA polymerase sigma factors"/>
    <property type="match status" value="1"/>
</dbReference>
<evidence type="ECO:0000256" key="5">
    <source>
        <dbReference type="ARBA" id="ARBA00023163"/>
    </source>
</evidence>
<evidence type="ECO:0000256" key="2">
    <source>
        <dbReference type="ARBA" id="ARBA00023015"/>
    </source>
</evidence>
<gene>
    <name evidence="7" type="ORF">HNR19_000297</name>
</gene>
<keyword evidence="2" id="KW-0805">Transcription regulation</keyword>
<dbReference type="RefSeq" id="WP_218910105.1">
    <property type="nucleotide sequence ID" value="NZ_JACCFP010000001.1"/>
</dbReference>
<reference evidence="7 8" key="1">
    <citation type="submission" date="2020-07" db="EMBL/GenBank/DDBJ databases">
        <title>Sequencing the genomes of 1000 actinobacteria strains.</title>
        <authorList>
            <person name="Klenk H.-P."/>
        </authorList>
    </citation>
    <scope>NUCLEOTIDE SEQUENCE [LARGE SCALE GENOMIC DNA]</scope>
    <source>
        <strain evidence="7 8">DSM 103833</strain>
    </source>
</reference>
<evidence type="ECO:0000256" key="3">
    <source>
        <dbReference type="ARBA" id="ARBA00023082"/>
    </source>
</evidence>
<evidence type="ECO:0000256" key="1">
    <source>
        <dbReference type="ARBA" id="ARBA00010641"/>
    </source>
</evidence>
<comment type="similarity">
    <text evidence="1">Belongs to the sigma-70 factor family. ECF subfamily.</text>
</comment>
<dbReference type="AlphaFoldDB" id="A0A853BWH0"/>
<dbReference type="GO" id="GO:0003677">
    <property type="term" value="F:DNA binding"/>
    <property type="evidence" value="ECO:0007669"/>
    <property type="project" value="UniProtKB-KW"/>
</dbReference>
<dbReference type="CDD" id="cd06171">
    <property type="entry name" value="Sigma70_r4"/>
    <property type="match status" value="1"/>
</dbReference>
<evidence type="ECO:0000256" key="4">
    <source>
        <dbReference type="ARBA" id="ARBA00023125"/>
    </source>
</evidence>
<feature type="domain" description="RNA polymerase sigma factor 70 region 4 type 2" evidence="6">
    <location>
        <begin position="122"/>
        <end position="174"/>
    </location>
</feature>
<dbReference type="PANTHER" id="PTHR43133:SF50">
    <property type="entry name" value="ECF RNA POLYMERASE SIGMA FACTOR SIGM"/>
    <property type="match status" value="1"/>
</dbReference>
<dbReference type="InterPro" id="IPR039425">
    <property type="entry name" value="RNA_pol_sigma-70-like"/>
</dbReference>
<proteinExistence type="inferred from homology"/>
<keyword evidence="5" id="KW-0804">Transcription</keyword>
<dbReference type="EMBL" id="JACCFP010000001">
    <property type="protein sequence ID" value="NYI99598.1"/>
    <property type="molecule type" value="Genomic_DNA"/>
</dbReference>
<dbReference type="InterPro" id="IPR036388">
    <property type="entry name" value="WH-like_DNA-bd_sf"/>
</dbReference>
<protein>
    <submittedName>
        <fullName evidence="7">RNA polymerase sigma factor (Sigma-70 family)</fullName>
    </submittedName>
</protein>
<dbReference type="PANTHER" id="PTHR43133">
    <property type="entry name" value="RNA POLYMERASE ECF-TYPE SIGMA FACTO"/>
    <property type="match status" value="1"/>
</dbReference>
<evidence type="ECO:0000313" key="8">
    <source>
        <dbReference type="Proteomes" id="UP000530424"/>
    </source>
</evidence>